<dbReference type="AlphaFoldDB" id="A0A8X8AV82"/>
<sequence length="285" mass="31318">MFAVQLSTSAVTYLIVTTSSSRFAFAVETFHLAVIVSPPYPTVTASPERLFISATQPSSSGKSGSAQFQRWPNISACLSVATSPPAALLRLFSRPEQAITKRGCVSPLYRILYTSSRSPTQTHTFFWMFAVSVPSQGSIPRSPSHNNSYIIVSLASVVVSTVQECGFVRFTRSYATVAFPSHYAVSSINGSSQSQLRDFQTGTAFEKGQLAPPLPCVLIPTSRRNTPKSSARRLNCSETLCLIPDVCLFMLTQNECDDIMLWSISVTNYWLQHGNVEVRVPNQIR</sequence>
<name>A0A8X8AV82_BRACI</name>
<organism evidence="1 2">
    <name type="scientific">Brassica carinata</name>
    <name type="common">Ethiopian mustard</name>
    <name type="synonym">Abyssinian cabbage</name>
    <dbReference type="NCBI Taxonomy" id="52824"/>
    <lineage>
        <taxon>Eukaryota</taxon>
        <taxon>Viridiplantae</taxon>
        <taxon>Streptophyta</taxon>
        <taxon>Embryophyta</taxon>
        <taxon>Tracheophyta</taxon>
        <taxon>Spermatophyta</taxon>
        <taxon>Magnoliopsida</taxon>
        <taxon>eudicotyledons</taxon>
        <taxon>Gunneridae</taxon>
        <taxon>Pentapetalae</taxon>
        <taxon>rosids</taxon>
        <taxon>malvids</taxon>
        <taxon>Brassicales</taxon>
        <taxon>Brassicaceae</taxon>
        <taxon>Brassiceae</taxon>
        <taxon>Brassica</taxon>
    </lineage>
</organism>
<reference evidence="1 2" key="1">
    <citation type="submission" date="2020-02" db="EMBL/GenBank/DDBJ databases">
        <authorList>
            <person name="Ma Q."/>
            <person name="Huang Y."/>
            <person name="Song X."/>
            <person name="Pei D."/>
        </authorList>
    </citation>
    <scope>NUCLEOTIDE SEQUENCE [LARGE SCALE GENOMIC DNA]</scope>
    <source>
        <strain evidence="1">Sxm20200214</strain>
        <tissue evidence="1">Leaf</tissue>
    </source>
</reference>
<protein>
    <submittedName>
        <fullName evidence="1">Uncharacterized protein</fullName>
    </submittedName>
</protein>
<accession>A0A8X8AV82</accession>
<comment type="caution">
    <text evidence="1">The sequence shown here is derived from an EMBL/GenBank/DDBJ whole genome shotgun (WGS) entry which is preliminary data.</text>
</comment>
<evidence type="ECO:0000313" key="2">
    <source>
        <dbReference type="Proteomes" id="UP000886595"/>
    </source>
</evidence>
<gene>
    <name evidence="1" type="ORF">Bca52824_023970</name>
</gene>
<proteinExistence type="predicted"/>
<keyword evidence="2" id="KW-1185">Reference proteome</keyword>
<dbReference type="Proteomes" id="UP000886595">
    <property type="component" value="Unassembled WGS sequence"/>
</dbReference>
<dbReference type="EMBL" id="JAAMPC010000005">
    <property type="protein sequence ID" value="KAG2312413.1"/>
    <property type="molecule type" value="Genomic_DNA"/>
</dbReference>
<evidence type="ECO:0000313" key="1">
    <source>
        <dbReference type="EMBL" id="KAG2312413.1"/>
    </source>
</evidence>